<keyword evidence="2" id="KW-1185">Reference proteome</keyword>
<feature type="non-terminal residue" evidence="1">
    <location>
        <position position="1"/>
    </location>
</feature>
<dbReference type="Proteomes" id="UP000008237">
    <property type="component" value="Unassembled WGS sequence"/>
</dbReference>
<evidence type="ECO:0000313" key="2">
    <source>
        <dbReference type="Proteomes" id="UP000008237"/>
    </source>
</evidence>
<accession>E2BE18</accession>
<evidence type="ECO:0000313" key="1">
    <source>
        <dbReference type="EMBL" id="EFN86060.1"/>
    </source>
</evidence>
<dbReference type="EMBL" id="GL447737">
    <property type="protein sequence ID" value="EFN86060.1"/>
    <property type="molecule type" value="Genomic_DNA"/>
</dbReference>
<gene>
    <name evidence="1" type="ORF">EAI_07980</name>
</gene>
<feature type="non-terminal residue" evidence="1">
    <location>
        <position position="34"/>
    </location>
</feature>
<organism evidence="2">
    <name type="scientific">Harpegnathos saltator</name>
    <name type="common">Jerdon's jumping ant</name>
    <dbReference type="NCBI Taxonomy" id="610380"/>
    <lineage>
        <taxon>Eukaryota</taxon>
        <taxon>Metazoa</taxon>
        <taxon>Ecdysozoa</taxon>
        <taxon>Arthropoda</taxon>
        <taxon>Hexapoda</taxon>
        <taxon>Insecta</taxon>
        <taxon>Pterygota</taxon>
        <taxon>Neoptera</taxon>
        <taxon>Endopterygota</taxon>
        <taxon>Hymenoptera</taxon>
        <taxon>Apocrita</taxon>
        <taxon>Aculeata</taxon>
        <taxon>Formicoidea</taxon>
        <taxon>Formicidae</taxon>
        <taxon>Ponerinae</taxon>
        <taxon>Ponerini</taxon>
        <taxon>Harpegnathos</taxon>
    </lineage>
</organism>
<sequence length="34" mass="4075">SHLDYFLKCSLGSISEEQGEKFHQDIKDMEKRFQ</sequence>
<dbReference type="InParanoid" id="E2BE18"/>
<proteinExistence type="predicted"/>
<reference evidence="1 2" key="1">
    <citation type="journal article" date="2010" name="Science">
        <title>Genomic comparison of the ants Camponotus floridanus and Harpegnathos saltator.</title>
        <authorList>
            <person name="Bonasio R."/>
            <person name="Zhang G."/>
            <person name="Ye C."/>
            <person name="Mutti N.S."/>
            <person name="Fang X."/>
            <person name="Qin N."/>
            <person name="Donahue G."/>
            <person name="Yang P."/>
            <person name="Li Q."/>
            <person name="Li C."/>
            <person name="Zhang P."/>
            <person name="Huang Z."/>
            <person name="Berger S.L."/>
            <person name="Reinberg D."/>
            <person name="Wang J."/>
            <person name="Liebig J."/>
        </authorList>
    </citation>
    <scope>NUCLEOTIDE SEQUENCE [LARGE SCALE GENOMIC DNA]</scope>
    <source>
        <strain evidence="1 2">R22 G/1</strain>
    </source>
</reference>
<protein>
    <submittedName>
        <fullName evidence="1">Uncharacterized protein</fullName>
    </submittedName>
</protein>
<dbReference type="AlphaFoldDB" id="E2BE18"/>
<name>E2BE18_HARSA</name>